<name>A0AAU7VPP3_9FIRM</name>
<reference evidence="1" key="2">
    <citation type="submission" date="2024-06" db="EMBL/GenBank/DDBJ databases">
        <authorList>
            <person name="Petrova K.O."/>
            <person name="Toshchakov S.V."/>
            <person name="Boltjanskaja Y.V."/>
            <person name="Kevbrin V."/>
        </authorList>
    </citation>
    <scope>NUCLEOTIDE SEQUENCE</scope>
    <source>
        <strain evidence="1">Z-910T</strain>
    </source>
</reference>
<organism evidence="1">
    <name type="scientific">Proteinivorax tanatarense</name>
    <dbReference type="NCBI Taxonomy" id="1260629"/>
    <lineage>
        <taxon>Bacteria</taxon>
        <taxon>Bacillati</taxon>
        <taxon>Bacillota</taxon>
        <taxon>Clostridia</taxon>
        <taxon>Eubacteriales</taxon>
        <taxon>Proteinivoracaceae</taxon>
        <taxon>Proteinivorax</taxon>
    </lineage>
</organism>
<dbReference type="RefSeq" id="WP_350344781.1">
    <property type="nucleotide sequence ID" value="NZ_CP158367.1"/>
</dbReference>
<proteinExistence type="predicted"/>
<dbReference type="AlphaFoldDB" id="A0AAU7VPP3"/>
<protein>
    <submittedName>
        <fullName evidence="1">Tetraprenyl-beta-curcumene synthase family protein</fullName>
    </submittedName>
</protein>
<dbReference type="InterPro" id="IPR019712">
    <property type="entry name" value="YtpB-like"/>
</dbReference>
<accession>A0AAU7VPP3</accession>
<gene>
    <name evidence="1" type="ORF">PRVXT_001221</name>
</gene>
<sequence>MLPYITLSKFIYNVFPKVKNQLAIYKEFLEDCPSPELKVQALESIKHKKFHCLGGNIYSVKNYNLIPFITAFQTISDYLDNLCDNNDVNSEKAFRNLHNSMLEVFDKETSHHFYEHYPQKNDGGYLDFLVDECVKTGSSLPSFSKIKKDCYHLTSLYVDLQSLKHLEINDREHRLITWHENQKDANDLFWWEFAAATGSTLTTFALALEASSKNLSENDVESIKEAYFPWITGLHILLDYLVDQHEDKEQGELNFISYYPKKEVLNDRLKFFVEKSLESAAKLKNSSFHVLIVRGLLAMYLSDPKVKKQNLDPFAKDLLSLAGSDTTLLYNYCLKLREKRTL</sequence>
<evidence type="ECO:0000313" key="1">
    <source>
        <dbReference type="EMBL" id="XBX76046.1"/>
    </source>
</evidence>
<dbReference type="EMBL" id="CP158367">
    <property type="protein sequence ID" value="XBX76046.1"/>
    <property type="molecule type" value="Genomic_DNA"/>
</dbReference>
<reference evidence="1" key="1">
    <citation type="journal article" date="2013" name="Extremophiles">
        <title>Proteinivorax tanatarense gen. nov., sp. nov., an anaerobic, haloalkaliphilic, proteolytic bacterium isolated from a decaying algal bloom, and proposal of Proteinivoraceae fam. nov.</title>
        <authorList>
            <person name="Kevbrin V."/>
            <person name="Boltyanskaya Y."/>
            <person name="Zhilina T."/>
            <person name="Kolganova T."/>
            <person name="Lavrentjeva E."/>
            <person name="Kuznetsov B."/>
        </authorList>
    </citation>
    <scope>NUCLEOTIDE SEQUENCE</scope>
    <source>
        <strain evidence="1">Z-910T</strain>
    </source>
</reference>
<dbReference type="Pfam" id="PF10776">
    <property type="entry name" value="DUF2600"/>
    <property type="match status" value="1"/>
</dbReference>